<dbReference type="SUPFAM" id="SSF55594">
    <property type="entry name" value="HPr-like"/>
    <property type="match status" value="1"/>
</dbReference>
<dbReference type="Pfam" id="PF00381">
    <property type="entry name" value="PTS-HPr"/>
    <property type="match status" value="1"/>
</dbReference>
<keyword evidence="6" id="KW-1185">Reference proteome</keyword>
<dbReference type="InterPro" id="IPR035895">
    <property type="entry name" value="HPr-like_sf"/>
</dbReference>
<organism evidence="5 6">
    <name type="scientific">Geosporobacter subterraneus DSM 17957</name>
    <dbReference type="NCBI Taxonomy" id="1121919"/>
    <lineage>
        <taxon>Bacteria</taxon>
        <taxon>Bacillati</taxon>
        <taxon>Bacillota</taxon>
        <taxon>Clostridia</taxon>
        <taxon>Peptostreptococcales</taxon>
        <taxon>Thermotaleaceae</taxon>
        <taxon>Geosporobacter</taxon>
    </lineage>
</organism>
<dbReference type="CDD" id="cd00367">
    <property type="entry name" value="PTS-HPr_like"/>
    <property type="match status" value="1"/>
</dbReference>
<dbReference type="GO" id="GO:0005737">
    <property type="term" value="C:cytoplasm"/>
    <property type="evidence" value="ECO:0007669"/>
    <property type="project" value="UniProtKB-SubCell"/>
</dbReference>
<dbReference type="STRING" id="1121919.SAMN02745975_03862"/>
<dbReference type="Gene3D" id="3.30.1340.10">
    <property type="entry name" value="HPr-like"/>
    <property type="match status" value="1"/>
</dbReference>
<feature type="domain" description="HPr" evidence="4">
    <location>
        <begin position="1"/>
        <end position="88"/>
    </location>
</feature>
<comment type="subcellular location">
    <subcellularLocation>
        <location evidence="1">Cytoplasm</location>
    </subcellularLocation>
</comment>
<evidence type="ECO:0000259" key="4">
    <source>
        <dbReference type="PROSITE" id="PS51350"/>
    </source>
</evidence>
<gene>
    <name evidence="5" type="ORF">SAMN02745975_03862</name>
</gene>
<proteinExistence type="predicted"/>
<name>A0A1M6QIX9_9FIRM</name>
<reference evidence="6" key="1">
    <citation type="submission" date="2016-11" db="EMBL/GenBank/DDBJ databases">
        <authorList>
            <person name="Varghese N."/>
            <person name="Submissions S."/>
        </authorList>
    </citation>
    <scope>NUCLEOTIDE SEQUENCE [LARGE SCALE GENOMIC DNA]</scope>
    <source>
        <strain evidence="6">DSM 17957</strain>
    </source>
</reference>
<dbReference type="EMBL" id="FQZV01000093">
    <property type="protein sequence ID" value="SHK20192.1"/>
    <property type="molecule type" value="Genomic_DNA"/>
</dbReference>
<evidence type="ECO:0000313" key="6">
    <source>
        <dbReference type="Proteomes" id="UP000184536"/>
    </source>
</evidence>
<dbReference type="PRINTS" id="PR00107">
    <property type="entry name" value="PHOSPHOCPHPR"/>
</dbReference>
<dbReference type="PANTHER" id="PTHR33705:SF2">
    <property type="entry name" value="PHOSPHOCARRIER PROTEIN NPR"/>
    <property type="match status" value="1"/>
</dbReference>
<dbReference type="RefSeq" id="WP_110942796.1">
    <property type="nucleotide sequence ID" value="NZ_FQZV01000093.1"/>
</dbReference>
<sequence length="89" mass="10132">MLERYLQVQNKEGFHARPATMLIKEASKYKSNIEVEYNGRLVSCKSIISLMTLKAKQGDHVKVYIYGEDEAAAMDSVVALFENRFGDLE</sequence>
<dbReference type="GO" id="GO:0009401">
    <property type="term" value="P:phosphoenolpyruvate-dependent sugar phosphotransferase system"/>
    <property type="evidence" value="ECO:0007669"/>
    <property type="project" value="UniProtKB-KW"/>
</dbReference>
<keyword evidence="3" id="KW-0598">Phosphotransferase system</keyword>
<dbReference type="NCBIfam" id="TIGR01003">
    <property type="entry name" value="PTS_HPr_family"/>
    <property type="match status" value="1"/>
</dbReference>
<dbReference type="Proteomes" id="UP000184536">
    <property type="component" value="Unassembled WGS sequence"/>
</dbReference>
<dbReference type="InterPro" id="IPR050399">
    <property type="entry name" value="HPr"/>
</dbReference>
<protein>
    <submittedName>
        <fullName evidence="5">Phosphocarrier protein</fullName>
    </submittedName>
</protein>
<dbReference type="InterPro" id="IPR000032">
    <property type="entry name" value="HPr-like"/>
</dbReference>
<evidence type="ECO:0000256" key="1">
    <source>
        <dbReference type="ARBA" id="ARBA00004496"/>
    </source>
</evidence>
<dbReference type="OrthoDB" id="9809047at2"/>
<evidence type="ECO:0000256" key="2">
    <source>
        <dbReference type="ARBA" id="ARBA00022490"/>
    </source>
</evidence>
<evidence type="ECO:0000256" key="3">
    <source>
        <dbReference type="ARBA" id="ARBA00022683"/>
    </source>
</evidence>
<dbReference type="PANTHER" id="PTHR33705">
    <property type="entry name" value="PHOSPHOCARRIER PROTEIN HPR"/>
    <property type="match status" value="1"/>
</dbReference>
<accession>A0A1M6QIX9</accession>
<keyword evidence="2" id="KW-0963">Cytoplasm</keyword>
<evidence type="ECO:0000313" key="5">
    <source>
        <dbReference type="EMBL" id="SHK20192.1"/>
    </source>
</evidence>
<dbReference type="PROSITE" id="PS51350">
    <property type="entry name" value="PTS_HPR_DOM"/>
    <property type="match status" value="1"/>
</dbReference>
<dbReference type="AlphaFoldDB" id="A0A1M6QIX9"/>